<accession>A0A1E5R9G6</accession>
<proteinExistence type="predicted"/>
<evidence type="ECO:0000313" key="1">
    <source>
        <dbReference type="EMBL" id="OEJ83549.1"/>
    </source>
</evidence>
<dbReference type="AlphaFoldDB" id="A0A1E5R9G6"/>
<reference evidence="2" key="1">
    <citation type="journal article" date="2016" name="Genome Announc.">
        <title>Genome sequences of three species of Hanseniaspora isolated from spontaneous wine fermentations.</title>
        <authorList>
            <person name="Sternes P.R."/>
            <person name="Lee D."/>
            <person name="Kutyna D.R."/>
            <person name="Borneman A.R."/>
        </authorList>
    </citation>
    <scope>NUCLEOTIDE SEQUENCE [LARGE SCALE GENOMIC DNA]</scope>
    <source>
        <strain evidence="2">AWRI3578</strain>
    </source>
</reference>
<dbReference type="Proteomes" id="UP000095605">
    <property type="component" value="Unassembled WGS sequence"/>
</dbReference>
<dbReference type="EMBL" id="LPNL01000007">
    <property type="protein sequence ID" value="OEJ83549.1"/>
    <property type="molecule type" value="Genomic_DNA"/>
</dbReference>
<keyword evidence="2" id="KW-1185">Reference proteome</keyword>
<dbReference type="OrthoDB" id="3972039at2759"/>
<protein>
    <submittedName>
        <fullName evidence="1">Uncharacterized protein</fullName>
    </submittedName>
</protein>
<name>A0A1E5R9G6_9ASCO</name>
<sequence length="263" mass="30947">MSLTKVLTHKMSIVDKVKAQLINPLFHTYLKLDYSPENEDLLRNQVFQLDTLKNKSPFVKLSDVPMKHVVGSQEVDFYTYSIKISRESKQVPVYYNEKLDRITIKDITGDVEQFKYELIEVCEAIFKEENLEQYFKIAKNSKNLIITKPFVQETFREVDSPKLSQFWFKTIRLILQESIIGKSDGYYEHAVKDFNYEGVYKQMGETIMKDWAKNAMAKKINLDEKAQLKELKKSKEEEVVVKESTILPEVFIKDLQESFEKKI</sequence>
<comment type="caution">
    <text evidence="1">The sequence shown here is derived from an EMBL/GenBank/DDBJ whole genome shotgun (WGS) entry which is preliminary data.</text>
</comment>
<dbReference type="Gene3D" id="3.30.780.10">
    <property type="entry name" value="SUI1-like domain"/>
    <property type="match status" value="1"/>
</dbReference>
<gene>
    <name evidence="1" type="ORF">AWRI3578_g3119</name>
</gene>
<evidence type="ECO:0000313" key="2">
    <source>
        <dbReference type="Proteomes" id="UP000095605"/>
    </source>
</evidence>
<organism evidence="1 2">
    <name type="scientific">Hanseniaspora opuntiae</name>
    <dbReference type="NCBI Taxonomy" id="211096"/>
    <lineage>
        <taxon>Eukaryota</taxon>
        <taxon>Fungi</taxon>
        <taxon>Dikarya</taxon>
        <taxon>Ascomycota</taxon>
        <taxon>Saccharomycotina</taxon>
        <taxon>Saccharomycetes</taxon>
        <taxon>Saccharomycodales</taxon>
        <taxon>Saccharomycodaceae</taxon>
        <taxon>Hanseniaspora</taxon>
    </lineage>
</organism>